<sequence>MTRQLLQEPVQDLLQSLTNPDGPDLLSTFTTNPQPLAHEHGLPQLAPFLGRPFYGQEGVSTYFDLLSSQLLIENMTFESEETWVIDESCMAIALRGTGTFTWKETQQSWDETFFYRIKVAEDVSDDSEKNGSLKVSEYHVWADTGAAYLASLGKLNGTLE</sequence>
<comment type="caution">
    <text evidence="1">The sequence shown here is derived from an EMBL/GenBank/DDBJ whole genome shotgun (WGS) entry which is preliminary data.</text>
</comment>
<dbReference type="OrthoDB" id="3352776at2759"/>
<dbReference type="Proteomes" id="UP001152646">
    <property type="component" value="Unassembled WGS sequence"/>
</dbReference>
<dbReference type="AlphaFoldDB" id="A0A9W4ILI5"/>
<reference evidence="1" key="1">
    <citation type="submission" date="2021-07" db="EMBL/GenBank/DDBJ databases">
        <authorList>
            <person name="Branca A.L. A."/>
        </authorList>
    </citation>
    <scope>NUCLEOTIDE SEQUENCE</scope>
</reference>
<gene>
    <name evidence="1" type="ORF">PSALAMII_LOCUS1990</name>
</gene>
<dbReference type="EMBL" id="CAJVPA010000077">
    <property type="protein sequence ID" value="CAG8304785.1"/>
    <property type="molecule type" value="Genomic_DNA"/>
</dbReference>
<protein>
    <submittedName>
        <fullName evidence="1">Uncharacterized protein</fullName>
    </submittedName>
</protein>
<evidence type="ECO:0000313" key="2">
    <source>
        <dbReference type="Proteomes" id="UP001152646"/>
    </source>
</evidence>
<accession>A0A9W4ILI5</accession>
<dbReference type="Gene3D" id="3.10.450.50">
    <property type="match status" value="1"/>
</dbReference>
<organism evidence="1 2">
    <name type="scientific">Penicillium salamii</name>
    <dbReference type="NCBI Taxonomy" id="1612424"/>
    <lineage>
        <taxon>Eukaryota</taxon>
        <taxon>Fungi</taxon>
        <taxon>Dikarya</taxon>
        <taxon>Ascomycota</taxon>
        <taxon>Pezizomycotina</taxon>
        <taxon>Eurotiomycetes</taxon>
        <taxon>Eurotiomycetidae</taxon>
        <taxon>Eurotiales</taxon>
        <taxon>Aspergillaceae</taxon>
        <taxon>Penicillium</taxon>
    </lineage>
</organism>
<name>A0A9W4ILI5_9EURO</name>
<evidence type="ECO:0000313" key="1">
    <source>
        <dbReference type="EMBL" id="CAG8304785.1"/>
    </source>
</evidence>
<proteinExistence type="predicted"/>